<accession>A0ACB8ZV84</accession>
<organism evidence="1 2">
    <name type="scientific">Arctium lappa</name>
    <name type="common">Greater burdock</name>
    <name type="synonym">Lappa major</name>
    <dbReference type="NCBI Taxonomy" id="4217"/>
    <lineage>
        <taxon>Eukaryota</taxon>
        <taxon>Viridiplantae</taxon>
        <taxon>Streptophyta</taxon>
        <taxon>Embryophyta</taxon>
        <taxon>Tracheophyta</taxon>
        <taxon>Spermatophyta</taxon>
        <taxon>Magnoliopsida</taxon>
        <taxon>eudicotyledons</taxon>
        <taxon>Gunneridae</taxon>
        <taxon>Pentapetalae</taxon>
        <taxon>asterids</taxon>
        <taxon>campanulids</taxon>
        <taxon>Asterales</taxon>
        <taxon>Asteraceae</taxon>
        <taxon>Carduoideae</taxon>
        <taxon>Cardueae</taxon>
        <taxon>Arctiinae</taxon>
        <taxon>Arctium</taxon>
    </lineage>
</organism>
<dbReference type="EMBL" id="CM042055">
    <property type="protein sequence ID" value="KAI3701408.1"/>
    <property type="molecule type" value="Genomic_DNA"/>
</dbReference>
<reference evidence="2" key="1">
    <citation type="journal article" date="2022" name="Mol. Ecol. Resour.">
        <title>The genomes of chicory, endive, great burdock and yacon provide insights into Asteraceae palaeo-polyploidization history and plant inulin production.</title>
        <authorList>
            <person name="Fan W."/>
            <person name="Wang S."/>
            <person name="Wang H."/>
            <person name="Wang A."/>
            <person name="Jiang F."/>
            <person name="Liu H."/>
            <person name="Zhao H."/>
            <person name="Xu D."/>
            <person name="Zhang Y."/>
        </authorList>
    </citation>
    <scope>NUCLEOTIDE SEQUENCE [LARGE SCALE GENOMIC DNA]</scope>
    <source>
        <strain evidence="2">cv. Niubang</strain>
    </source>
</reference>
<keyword evidence="2" id="KW-1185">Reference proteome</keyword>
<reference evidence="1 2" key="2">
    <citation type="journal article" date="2022" name="Mol. Ecol. Resour.">
        <title>The genomes of chicory, endive, great burdock and yacon provide insights into Asteraceae paleo-polyploidization history and plant inulin production.</title>
        <authorList>
            <person name="Fan W."/>
            <person name="Wang S."/>
            <person name="Wang H."/>
            <person name="Wang A."/>
            <person name="Jiang F."/>
            <person name="Liu H."/>
            <person name="Zhao H."/>
            <person name="Xu D."/>
            <person name="Zhang Y."/>
        </authorList>
    </citation>
    <scope>NUCLEOTIDE SEQUENCE [LARGE SCALE GENOMIC DNA]</scope>
    <source>
        <strain evidence="2">cv. Niubang</strain>
    </source>
</reference>
<protein>
    <submittedName>
        <fullName evidence="1">Uncharacterized protein</fullName>
    </submittedName>
</protein>
<sequence length="190" mass="20037">MALTKQTLTLISISALLFSTLYAKEKSSPTPNSSPKKGAVGPAGGSPANSPGGLSHLFDILPSLGVKKEAVAKGANFATKQLQAIEQKIVAFKATIKTRLADTKTTGPAKKCLTQCDENFDDAADDARTGIESINKGDLTKANFDISAVQTDVETCHDCFREAKAEDAEITNFGEWVQGVAGDCLKSLKT</sequence>
<proteinExistence type="predicted"/>
<name>A0ACB8ZV84_ARCLA</name>
<gene>
    <name evidence="1" type="ORF">L6452_26452</name>
</gene>
<evidence type="ECO:0000313" key="1">
    <source>
        <dbReference type="EMBL" id="KAI3701408.1"/>
    </source>
</evidence>
<evidence type="ECO:0000313" key="2">
    <source>
        <dbReference type="Proteomes" id="UP001055879"/>
    </source>
</evidence>
<comment type="caution">
    <text evidence="1">The sequence shown here is derived from an EMBL/GenBank/DDBJ whole genome shotgun (WGS) entry which is preliminary data.</text>
</comment>
<dbReference type="Proteomes" id="UP001055879">
    <property type="component" value="Linkage Group LG09"/>
</dbReference>